<sequence>MNLPKIINIQKYSIHDGNGIRTTIFFKGCPLSCLWCHNPESQNYSEELMYNEEKCTGCMACIDSCPQRAISKEEKCVVTDKIKCDLCKECIDYCVNNAREIVGKEYTVAQLVKEAEKDRMFYEESSGGITLSGGEVMTQNMDYIEELLKKLKKKGYNIAIDTCGQAPYENYNRILKYVDTFLYDIKLMDNEKHIKYIGKSNNLILENLKKLSEAGANINIRIPLVEGVNADDESIEELIKFLKNNINVHKINLLPYHNTGKSKYERLQKVYEGVNFEAPSKERMETVKGKFEKAGFINIKIGG</sequence>
<dbReference type="InterPro" id="IPR001989">
    <property type="entry name" value="Radical_activat_CS"/>
</dbReference>
<evidence type="ECO:0000256" key="1">
    <source>
        <dbReference type="ARBA" id="ARBA00001966"/>
    </source>
</evidence>
<dbReference type="eggNOG" id="COG1180">
    <property type="taxonomic scope" value="Bacteria"/>
</dbReference>
<gene>
    <name evidence="12" type="ORF">IO99_07120</name>
</gene>
<dbReference type="NCBIfam" id="NF043069">
    <property type="entry name" value="T4HPD_activ_SAM"/>
    <property type="match status" value="1"/>
</dbReference>
<keyword evidence="6" id="KW-0560">Oxidoreductase</keyword>
<dbReference type="GO" id="GO:0046872">
    <property type="term" value="F:metal ion binding"/>
    <property type="evidence" value="ECO:0007669"/>
    <property type="project" value="UniProtKB-KW"/>
</dbReference>
<proteinExistence type="inferred from homology"/>
<dbReference type="PROSITE" id="PS00198">
    <property type="entry name" value="4FE4S_FER_1"/>
    <property type="match status" value="1"/>
</dbReference>
<keyword evidence="5" id="KW-0479">Metal-binding</keyword>
<dbReference type="SUPFAM" id="SSF54862">
    <property type="entry name" value="4Fe-4S ferredoxins"/>
    <property type="match status" value="1"/>
</dbReference>
<evidence type="ECO:0000256" key="3">
    <source>
        <dbReference type="ARBA" id="ARBA00022485"/>
    </source>
</evidence>
<evidence type="ECO:0000256" key="8">
    <source>
        <dbReference type="ARBA" id="ARBA00023014"/>
    </source>
</evidence>
<dbReference type="GO" id="GO:0043364">
    <property type="term" value="F:glycyl-radical enzyme activating activity"/>
    <property type="evidence" value="ECO:0007669"/>
    <property type="project" value="InterPro"/>
</dbReference>
<dbReference type="PANTHER" id="PTHR30352">
    <property type="entry name" value="PYRUVATE FORMATE-LYASE-ACTIVATING ENZYME"/>
    <property type="match status" value="1"/>
</dbReference>
<dbReference type="InterPro" id="IPR058240">
    <property type="entry name" value="rSAM_sf"/>
</dbReference>
<keyword evidence="13" id="KW-1185">Reference proteome</keyword>
<dbReference type="PROSITE" id="PS51379">
    <property type="entry name" value="4FE4S_FER_2"/>
    <property type="match status" value="1"/>
</dbReference>
<dbReference type="STRING" id="318464.IO99_07120"/>
<dbReference type="Gene3D" id="3.80.30.10">
    <property type="entry name" value="pyruvate-formate lyase- activating enzyme"/>
    <property type="match status" value="1"/>
</dbReference>
<evidence type="ECO:0000256" key="6">
    <source>
        <dbReference type="ARBA" id="ARBA00023002"/>
    </source>
</evidence>
<keyword evidence="3" id="KW-0004">4Fe-4S</keyword>
<dbReference type="SFLD" id="SFLDG01118">
    <property type="entry name" value="activating_enzymes__group_2"/>
    <property type="match status" value="1"/>
</dbReference>
<dbReference type="GO" id="GO:0051539">
    <property type="term" value="F:4 iron, 4 sulfur cluster binding"/>
    <property type="evidence" value="ECO:0007669"/>
    <property type="project" value="UniProtKB-KW"/>
</dbReference>
<dbReference type="PANTHER" id="PTHR30352:SF4">
    <property type="entry name" value="PYRUVATE FORMATE-LYASE 2-ACTIVATING ENZYME"/>
    <property type="match status" value="1"/>
</dbReference>
<dbReference type="NCBIfam" id="TIGR02494">
    <property type="entry name" value="PFLE_PFLC"/>
    <property type="match status" value="1"/>
</dbReference>
<dbReference type="EMBL" id="JPMD01000015">
    <property type="protein sequence ID" value="KEZ87015.1"/>
    <property type="molecule type" value="Genomic_DNA"/>
</dbReference>
<evidence type="ECO:0000256" key="4">
    <source>
        <dbReference type="ARBA" id="ARBA00022691"/>
    </source>
</evidence>
<dbReference type="SUPFAM" id="SSF102114">
    <property type="entry name" value="Radical SAM enzymes"/>
    <property type="match status" value="1"/>
</dbReference>
<dbReference type="InterPro" id="IPR050014">
    <property type="entry name" value="T4HPD_activ_SAM"/>
</dbReference>
<dbReference type="Pfam" id="PF04055">
    <property type="entry name" value="Radical_SAM"/>
    <property type="match status" value="1"/>
</dbReference>
<dbReference type="Gene3D" id="3.30.70.20">
    <property type="match status" value="1"/>
</dbReference>
<evidence type="ECO:0000259" key="11">
    <source>
        <dbReference type="PROSITE" id="PS51918"/>
    </source>
</evidence>
<organism evidence="12 13">
    <name type="scientific">Clostridium sulfidigenes</name>
    <dbReference type="NCBI Taxonomy" id="318464"/>
    <lineage>
        <taxon>Bacteria</taxon>
        <taxon>Bacillati</taxon>
        <taxon>Bacillota</taxon>
        <taxon>Clostridia</taxon>
        <taxon>Eubacteriales</taxon>
        <taxon>Clostridiaceae</taxon>
        <taxon>Clostridium</taxon>
    </lineage>
</organism>
<protein>
    <submittedName>
        <fullName evidence="12">Ferredoxin</fullName>
    </submittedName>
</protein>
<dbReference type="InterPro" id="IPR017900">
    <property type="entry name" value="4Fe4S_Fe_S_CS"/>
</dbReference>
<evidence type="ECO:0000256" key="2">
    <source>
        <dbReference type="ARBA" id="ARBA00009777"/>
    </source>
</evidence>
<dbReference type="SFLD" id="SFLDG01066">
    <property type="entry name" value="organic_radical-activating_enz"/>
    <property type="match status" value="1"/>
</dbReference>
<reference evidence="12 13" key="1">
    <citation type="submission" date="2014-07" db="EMBL/GenBank/DDBJ databases">
        <title>Draft genome of Clostridium sulfidigenes 113A isolated from sediments associated with methane hydrate from Krishna Godavari basin.</title>
        <authorList>
            <person name="Honkalas V.S."/>
            <person name="Dabir A.P."/>
            <person name="Arora P."/>
            <person name="Dhakephalkar P.K."/>
        </authorList>
    </citation>
    <scope>NUCLEOTIDE SEQUENCE [LARGE SCALE GENOMIC DNA]</scope>
    <source>
        <strain evidence="12 13">113A</strain>
    </source>
</reference>
<evidence type="ECO:0000256" key="5">
    <source>
        <dbReference type="ARBA" id="ARBA00022723"/>
    </source>
</evidence>
<dbReference type="SFLD" id="SFLDS00029">
    <property type="entry name" value="Radical_SAM"/>
    <property type="match status" value="1"/>
</dbReference>
<evidence type="ECO:0000313" key="13">
    <source>
        <dbReference type="Proteomes" id="UP000028542"/>
    </source>
</evidence>
<comment type="similarity">
    <text evidence="2">Belongs to the organic radical-activating enzymes family.</text>
</comment>
<dbReference type="InterPro" id="IPR017896">
    <property type="entry name" value="4Fe4S_Fe-S-bd"/>
</dbReference>
<dbReference type="Pfam" id="PF00037">
    <property type="entry name" value="Fer4"/>
    <property type="match status" value="1"/>
</dbReference>
<keyword evidence="8" id="KW-0411">Iron-sulfur</keyword>
<feature type="domain" description="Radical SAM core" evidence="11">
    <location>
        <begin position="15"/>
        <end position="303"/>
    </location>
</feature>
<dbReference type="PROSITE" id="PS51918">
    <property type="entry name" value="RADICAL_SAM"/>
    <property type="match status" value="1"/>
</dbReference>
<keyword evidence="4" id="KW-0949">S-adenosyl-L-methionine</keyword>
<dbReference type="CDD" id="cd01335">
    <property type="entry name" value="Radical_SAM"/>
    <property type="match status" value="1"/>
</dbReference>
<accession>A0A084JDI1</accession>
<dbReference type="RefSeq" id="WP_156964313.1">
    <property type="nucleotide sequence ID" value="NZ_JPMD01000015.1"/>
</dbReference>
<comment type="caution">
    <text evidence="12">The sequence shown here is derived from an EMBL/GenBank/DDBJ whole genome shotgun (WGS) entry which is preliminary data.</text>
</comment>
<dbReference type="InterPro" id="IPR040074">
    <property type="entry name" value="BssD/PflA/YjjW"/>
</dbReference>
<dbReference type="InterPro" id="IPR034457">
    <property type="entry name" value="Organic_radical-activating"/>
</dbReference>
<evidence type="ECO:0000259" key="10">
    <source>
        <dbReference type="PROSITE" id="PS51379"/>
    </source>
</evidence>
<dbReference type="PIRSF" id="PIRSF000371">
    <property type="entry name" value="PFL_act_enz"/>
    <property type="match status" value="1"/>
</dbReference>
<keyword evidence="7" id="KW-0408">Iron</keyword>
<dbReference type="PROSITE" id="PS01087">
    <property type="entry name" value="RADICAL_ACTIVATING"/>
    <property type="match status" value="1"/>
</dbReference>
<dbReference type="InterPro" id="IPR012839">
    <property type="entry name" value="Organic_radical_activase"/>
</dbReference>
<comment type="catalytic activity">
    <reaction evidence="9">
        <text>glycyl-[protein] + reduced [flavodoxin] + S-adenosyl-L-methionine = glycin-2-yl radical-[protein] + semiquinone [flavodoxin] + 5'-deoxyadenosine + L-methionine + H(+)</text>
        <dbReference type="Rhea" id="RHEA:61976"/>
        <dbReference type="Rhea" id="RHEA-COMP:10622"/>
        <dbReference type="Rhea" id="RHEA-COMP:14480"/>
        <dbReference type="Rhea" id="RHEA-COMP:15993"/>
        <dbReference type="Rhea" id="RHEA-COMP:15994"/>
        <dbReference type="ChEBI" id="CHEBI:15378"/>
        <dbReference type="ChEBI" id="CHEBI:17319"/>
        <dbReference type="ChEBI" id="CHEBI:29947"/>
        <dbReference type="ChEBI" id="CHEBI:32722"/>
        <dbReference type="ChEBI" id="CHEBI:57618"/>
        <dbReference type="ChEBI" id="CHEBI:57844"/>
        <dbReference type="ChEBI" id="CHEBI:59789"/>
        <dbReference type="ChEBI" id="CHEBI:140311"/>
    </reaction>
</comment>
<evidence type="ECO:0000313" key="12">
    <source>
        <dbReference type="EMBL" id="KEZ87015.1"/>
    </source>
</evidence>
<dbReference type="InterPro" id="IPR007197">
    <property type="entry name" value="rSAM"/>
</dbReference>
<name>A0A084JDI1_9CLOT</name>
<evidence type="ECO:0000256" key="9">
    <source>
        <dbReference type="ARBA" id="ARBA00047365"/>
    </source>
</evidence>
<evidence type="ECO:0000256" key="7">
    <source>
        <dbReference type="ARBA" id="ARBA00023004"/>
    </source>
</evidence>
<comment type="cofactor">
    <cofactor evidence="1">
        <name>[4Fe-4S] cluster</name>
        <dbReference type="ChEBI" id="CHEBI:49883"/>
    </cofactor>
</comment>
<dbReference type="Proteomes" id="UP000028542">
    <property type="component" value="Unassembled WGS sequence"/>
</dbReference>
<dbReference type="AlphaFoldDB" id="A0A084JDI1"/>
<feature type="domain" description="4Fe-4S ferredoxin-type" evidence="10">
    <location>
        <begin position="46"/>
        <end position="75"/>
    </location>
</feature>